<protein>
    <submittedName>
        <fullName evidence="1">Uncharacterized protein</fullName>
    </submittedName>
</protein>
<dbReference type="EMBL" id="MT631584">
    <property type="protein sequence ID" value="QNO54527.1"/>
    <property type="molecule type" value="Genomic_DNA"/>
</dbReference>
<name>A0A7G9Z2P3_9EURY</name>
<organism evidence="1">
    <name type="scientific">Candidatus Methanophaga sp. ANME-1 ERB7</name>
    <dbReference type="NCBI Taxonomy" id="2759913"/>
    <lineage>
        <taxon>Archaea</taxon>
        <taxon>Methanobacteriati</taxon>
        <taxon>Methanobacteriota</taxon>
        <taxon>Stenosarchaea group</taxon>
        <taxon>Methanomicrobia</taxon>
        <taxon>Candidatus Methanophagales</taxon>
        <taxon>Candidatus Methanophagaceae</taxon>
        <taxon>Candidatus Methanophaga</taxon>
    </lineage>
</organism>
<accession>A0A7G9Z2P3</accession>
<evidence type="ECO:0000313" key="1">
    <source>
        <dbReference type="EMBL" id="QNO54527.1"/>
    </source>
</evidence>
<gene>
    <name evidence="1" type="ORF">LPKEAICH_00018</name>
</gene>
<dbReference type="AlphaFoldDB" id="A0A7G9Z2P3"/>
<reference evidence="1" key="1">
    <citation type="submission" date="2020-06" db="EMBL/GenBank/DDBJ databases">
        <title>Unique genomic features of the anaerobic methanotrophic archaea.</title>
        <authorList>
            <person name="Chadwick G.L."/>
            <person name="Skennerton C.T."/>
            <person name="Laso-Perez R."/>
            <person name="Leu A.O."/>
            <person name="Speth D.R."/>
            <person name="Yu H."/>
            <person name="Morgan-Lang C."/>
            <person name="Hatzenpichler R."/>
            <person name="Goudeau D."/>
            <person name="Malmstrom R."/>
            <person name="Brazelton W.J."/>
            <person name="Woyke T."/>
            <person name="Hallam S.J."/>
            <person name="Tyson G.W."/>
            <person name="Wegener G."/>
            <person name="Boetius A."/>
            <person name="Orphan V."/>
        </authorList>
    </citation>
    <scope>NUCLEOTIDE SEQUENCE</scope>
</reference>
<sequence length="87" mass="9792">MRTVWNSTHCNLCSKPRHFNAFVTCVDATYSYLSGGLIIKPMPSRSRRAITRGGAVWTGNCGWPIFQSEVAGLLLFANSWEKLRSNR</sequence>
<proteinExistence type="predicted"/>